<organism evidence="2 3">
    <name type="scientific">Asanoa siamensis</name>
    <dbReference type="NCBI Taxonomy" id="926357"/>
    <lineage>
        <taxon>Bacteria</taxon>
        <taxon>Bacillati</taxon>
        <taxon>Actinomycetota</taxon>
        <taxon>Actinomycetes</taxon>
        <taxon>Micromonosporales</taxon>
        <taxon>Micromonosporaceae</taxon>
        <taxon>Asanoa</taxon>
    </lineage>
</organism>
<sequence length="216" mass="22586">MDGYCERLGPGLWAEPLNAVSNVAFLIASAALLTLLARRPSVPPPSLGSWALPALLGVVGLCSLVFHTFATPWTAALDSLSILVYVLVGVVLLVRRGWGIRPSRAWLAAPAFVLFAAVVNGALAAVDPSFTVGGYLPALLGLAAFAAALRSHLLTAAAAVFAASLTLRTLDEPLCAHLPSGTHWLWHVLNAAVLTLIALHVDRAPISPNQRTPLNA</sequence>
<feature type="transmembrane region" description="Helical" evidence="1">
    <location>
        <begin position="138"/>
        <end position="163"/>
    </location>
</feature>
<proteinExistence type="predicted"/>
<gene>
    <name evidence="2" type="ORF">Asi02nite_08110</name>
</gene>
<keyword evidence="1" id="KW-1133">Transmembrane helix</keyword>
<feature type="transmembrane region" description="Helical" evidence="1">
    <location>
        <begin position="50"/>
        <end position="69"/>
    </location>
</feature>
<reference evidence="2 3" key="1">
    <citation type="submission" date="2021-01" db="EMBL/GenBank/DDBJ databases">
        <title>Whole genome shotgun sequence of Asanoa siamensis NBRC 107932.</title>
        <authorList>
            <person name="Komaki H."/>
            <person name="Tamura T."/>
        </authorList>
    </citation>
    <scope>NUCLEOTIDE SEQUENCE [LARGE SCALE GENOMIC DNA]</scope>
    <source>
        <strain evidence="2 3">NBRC 107932</strain>
    </source>
</reference>
<dbReference type="RefSeq" id="WP_203710780.1">
    <property type="nucleotide sequence ID" value="NZ_BONE01000004.1"/>
</dbReference>
<protein>
    <recommendedName>
        <fullName evidence="4">Ceramidase</fullName>
    </recommendedName>
</protein>
<dbReference type="Proteomes" id="UP000604117">
    <property type="component" value="Unassembled WGS sequence"/>
</dbReference>
<keyword evidence="1" id="KW-0472">Membrane</keyword>
<feature type="transmembrane region" description="Helical" evidence="1">
    <location>
        <begin position="75"/>
        <end position="94"/>
    </location>
</feature>
<feature type="transmembrane region" description="Helical" evidence="1">
    <location>
        <begin position="20"/>
        <end position="38"/>
    </location>
</feature>
<accession>A0ABQ4CJ54</accession>
<evidence type="ECO:0008006" key="4">
    <source>
        <dbReference type="Google" id="ProtNLM"/>
    </source>
</evidence>
<keyword evidence="3" id="KW-1185">Reference proteome</keyword>
<feature type="transmembrane region" description="Helical" evidence="1">
    <location>
        <begin position="106"/>
        <end position="126"/>
    </location>
</feature>
<name>A0ABQ4CJ54_9ACTN</name>
<evidence type="ECO:0000256" key="1">
    <source>
        <dbReference type="SAM" id="Phobius"/>
    </source>
</evidence>
<evidence type="ECO:0000313" key="2">
    <source>
        <dbReference type="EMBL" id="GIF71293.1"/>
    </source>
</evidence>
<comment type="caution">
    <text evidence="2">The sequence shown here is derived from an EMBL/GenBank/DDBJ whole genome shotgun (WGS) entry which is preliminary data.</text>
</comment>
<keyword evidence="1" id="KW-0812">Transmembrane</keyword>
<dbReference type="EMBL" id="BONE01000004">
    <property type="protein sequence ID" value="GIF71293.1"/>
    <property type="molecule type" value="Genomic_DNA"/>
</dbReference>
<evidence type="ECO:0000313" key="3">
    <source>
        <dbReference type="Proteomes" id="UP000604117"/>
    </source>
</evidence>